<dbReference type="Gene3D" id="1.10.40.30">
    <property type="entry name" value="Fumarase/aspartase (C-terminal domain)"/>
    <property type="match status" value="1"/>
</dbReference>
<evidence type="ECO:0000256" key="2">
    <source>
        <dbReference type="SAM" id="MobiDB-lite"/>
    </source>
</evidence>
<dbReference type="AlphaFoldDB" id="A0A2N8KVS2"/>
<dbReference type="OrthoDB" id="9768878at2"/>
<comment type="caution">
    <text evidence="4">The sequence shown here is derived from an EMBL/GenBank/DDBJ whole genome shotgun (WGS) entry which is preliminary data.</text>
</comment>
<dbReference type="InterPro" id="IPR024083">
    <property type="entry name" value="Fumarase/histidase_N"/>
</dbReference>
<dbReference type="SUPFAM" id="SSF48557">
    <property type="entry name" value="L-aspartase-like"/>
    <property type="match status" value="1"/>
</dbReference>
<dbReference type="Pfam" id="PF00206">
    <property type="entry name" value="Lyase_1"/>
    <property type="match status" value="1"/>
</dbReference>
<evidence type="ECO:0000313" key="4">
    <source>
        <dbReference type="EMBL" id="PND37541.1"/>
    </source>
</evidence>
<evidence type="ECO:0000259" key="3">
    <source>
        <dbReference type="SMART" id="SM00998"/>
    </source>
</evidence>
<dbReference type="EMBL" id="POSP01000003">
    <property type="protein sequence ID" value="PND37541.1"/>
    <property type="molecule type" value="Genomic_DNA"/>
</dbReference>
<dbReference type="GO" id="GO:0016853">
    <property type="term" value="F:isomerase activity"/>
    <property type="evidence" value="ECO:0007669"/>
    <property type="project" value="UniProtKB-KW"/>
</dbReference>
<organism evidence="4 5">
    <name type="scientific">Kinneretia aquatilis</name>
    <dbReference type="NCBI Taxonomy" id="2070761"/>
    <lineage>
        <taxon>Bacteria</taxon>
        <taxon>Pseudomonadati</taxon>
        <taxon>Pseudomonadota</taxon>
        <taxon>Betaproteobacteria</taxon>
        <taxon>Burkholderiales</taxon>
        <taxon>Sphaerotilaceae</taxon>
        <taxon>Roseateles</taxon>
    </lineage>
</organism>
<sequence length="478" mass="51022">MSVLVFEGFLSTPEMLALLEPASVVQRLMDFEAALARAQGRCGVIPLPAAQAIASLCRVELYDVPALIQASVPAGSLALPVVQKLAETVGLFDPVAAGYVHWGSTSQDMVDSAMALLLRRSLGLIEDDLLQLLGHLLDLAEAHPAVPVLARTLMQPAQVSSLRHRLLNWIQPLLRSAQALRETADAALQLQYGGAVGTLGMLGDQAEAVSAALAAELKLPQAAMPWHTQRDRMVRLGAELGILCGALGKLARDLAWLCQPEIAEMAERQPEPGSPATANASEPGRGFKRSASSVMPHKNNPVALLRALAAAERAPQRVAGLLASMPQELERGLGGWHAELAEMSGLLLHAHGATRALAQGAQGLRVFPGRMREQIEAQQELVFAEALTLCLIPVMGREPAHRLVEQLCHQVAPGGDGLLALAQSRCQEDVRLRGRIDAGTLAAHFNIDAAAAQADRRLDAVLVAARQHWAALSDHPHW</sequence>
<feature type="region of interest" description="Disordered" evidence="2">
    <location>
        <begin position="266"/>
        <end position="293"/>
    </location>
</feature>
<dbReference type="PANTHER" id="PTHR43172">
    <property type="entry name" value="ADENYLOSUCCINATE LYASE"/>
    <property type="match status" value="1"/>
</dbReference>
<gene>
    <name evidence="4" type="ORF">C1O66_08385</name>
</gene>
<reference evidence="4 5" key="1">
    <citation type="submission" date="2018-01" db="EMBL/GenBank/DDBJ databases">
        <title>Draft genome sequence of Paucibacter aquatile CR182 isolated from freshwater of the Nakdong River.</title>
        <authorList>
            <person name="Choi A."/>
            <person name="Chung E.J."/>
        </authorList>
    </citation>
    <scope>NUCLEOTIDE SEQUENCE [LARGE SCALE GENOMIC DNA]</scope>
    <source>
        <strain evidence="4 5">CR182</strain>
    </source>
</reference>
<keyword evidence="4" id="KW-0413">Isomerase</keyword>
<evidence type="ECO:0000256" key="1">
    <source>
        <dbReference type="ARBA" id="ARBA00034772"/>
    </source>
</evidence>
<dbReference type="PRINTS" id="PR00149">
    <property type="entry name" value="FUMRATELYASE"/>
</dbReference>
<accession>A0A2N8KVS2</accession>
<dbReference type="Gene3D" id="1.10.275.10">
    <property type="entry name" value="Fumarase/aspartase (N-terminal domain)"/>
    <property type="match status" value="1"/>
</dbReference>
<name>A0A2N8KVS2_9BURK</name>
<protein>
    <submittedName>
        <fullName evidence="4">3-carboxy-cis,cis-muconate cycloisomerase</fullName>
    </submittedName>
</protein>
<dbReference type="SMART" id="SM00998">
    <property type="entry name" value="ADSL_C"/>
    <property type="match status" value="1"/>
</dbReference>
<dbReference type="InterPro" id="IPR019468">
    <property type="entry name" value="AdenyloSucc_lyase_C"/>
</dbReference>
<dbReference type="Gene3D" id="1.20.200.10">
    <property type="entry name" value="Fumarase/aspartase (Central domain)"/>
    <property type="match status" value="1"/>
</dbReference>
<dbReference type="PANTHER" id="PTHR43172:SF2">
    <property type="entry name" value="ADENYLOSUCCINATE LYASE C-TERMINAL DOMAIN-CONTAINING PROTEIN"/>
    <property type="match status" value="1"/>
</dbReference>
<keyword evidence="5" id="KW-1185">Reference proteome</keyword>
<dbReference type="InterPro" id="IPR000362">
    <property type="entry name" value="Fumarate_lyase_fam"/>
</dbReference>
<proteinExistence type="inferred from homology"/>
<dbReference type="InterPro" id="IPR008948">
    <property type="entry name" value="L-Aspartase-like"/>
</dbReference>
<feature type="domain" description="Adenylosuccinate lyase C-terminal" evidence="3">
    <location>
        <begin position="379"/>
        <end position="462"/>
    </location>
</feature>
<comment type="similarity">
    <text evidence="1">Belongs to the class-II fumarase/aspartase family.</text>
</comment>
<dbReference type="GO" id="GO:0016829">
    <property type="term" value="F:lyase activity"/>
    <property type="evidence" value="ECO:0007669"/>
    <property type="project" value="UniProtKB-ARBA"/>
</dbReference>
<dbReference type="InterPro" id="IPR022761">
    <property type="entry name" value="Fumarate_lyase_N"/>
</dbReference>
<dbReference type="Proteomes" id="UP000235916">
    <property type="component" value="Unassembled WGS sequence"/>
</dbReference>
<evidence type="ECO:0000313" key="5">
    <source>
        <dbReference type="Proteomes" id="UP000235916"/>
    </source>
</evidence>